<dbReference type="NCBIfam" id="TIGR01764">
    <property type="entry name" value="excise"/>
    <property type="match status" value="1"/>
</dbReference>
<dbReference type="EMBL" id="VIFK01000038">
    <property type="protein sequence ID" value="TQE99805.1"/>
    <property type="molecule type" value="Genomic_DNA"/>
</dbReference>
<dbReference type="Pfam" id="PF12728">
    <property type="entry name" value="HTH_17"/>
    <property type="match status" value="1"/>
</dbReference>
<dbReference type="SUPFAM" id="SSF46955">
    <property type="entry name" value="Putative DNA-binding domain"/>
    <property type="match status" value="1"/>
</dbReference>
<comment type="caution">
    <text evidence="2">The sequence shown here is derived from an EMBL/GenBank/DDBJ whole genome shotgun (WGS) entry which is preliminary data.</text>
</comment>
<dbReference type="InterPro" id="IPR041657">
    <property type="entry name" value="HTH_17"/>
</dbReference>
<evidence type="ECO:0000313" key="3">
    <source>
        <dbReference type="Proteomes" id="UP000315400"/>
    </source>
</evidence>
<dbReference type="AlphaFoldDB" id="A0A540VSS9"/>
<dbReference type="Proteomes" id="UP000315400">
    <property type="component" value="Unassembled WGS sequence"/>
</dbReference>
<accession>A0A540VSS9</accession>
<feature type="domain" description="Helix-turn-helix" evidence="1">
    <location>
        <begin position="52"/>
        <end position="98"/>
    </location>
</feature>
<evidence type="ECO:0000313" key="2">
    <source>
        <dbReference type="EMBL" id="TQE99805.1"/>
    </source>
</evidence>
<dbReference type="InterPro" id="IPR036388">
    <property type="entry name" value="WH-like_DNA-bd_sf"/>
</dbReference>
<dbReference type="InterPro" id="IPR009061">
    <property type="entry name" value="DNA-bd_dom_put_sf"/>
</dbReference>
<dbReference type="Gene3D" id="1.10.10.10">
    <property type="entry name" value="Winged helix-like DNA-binding domain superfamily/Winged helix DNA-binding domain"/>
    <property type="match status" value="1"/>
</dbReference>
<dbReference type="GO" id="GO:0003677">
    <property type="term" value="F:DNA binding"/>
    <property type="evidence" value="ECO:0007669"/>
    <property type="project" value="InterPro"/>
</dbReference>
<gene>
    <name evidence="2" type="ORF">FKY71_06630</name>
</gene>
<sequence length="112" mass="12502">MDHQAAPRLLRLHGTRHTLCDLIVLDPHESAEGGLAGTNVGRSALTTEPWATLQEVAEHLKVSEDTVHRWISSRAMPAHRIGRVWRFKLSQIDAWVESGQANESAYDGEEPQ</sequence>
<reference evidence="2 3" key="1">
    <citation type="submission" date="2019-06" db="EMBL/GenBank/DDBJ databases">
        <title>Metagenome assembled Genome of Spiribacter salinus SL48-SHIP from the microbial mat of Salt Lake 48 (Novosibirsk region, Russia).</title>
        <authorList>
            <person name="Shipova A."/>
            <person name="Rozanov A.S."/>
            <person name="Bryanskaya A.V."/>
            <person name="Peltek S.E."/>
        </authorList>
    </citation>
    <scope>NUCLEOTIDE SEQUENCE [LARGE SCALE GENOMIC DNA]</scope>
    <source>
        <strain evidence="2">SL48-SHIP-2</strain>
    </source>
</reference>
<protein>
    <submittedName>
        <fullName evidence="2">Helix-turn-helix domain-containing protein</fullName>
    </submittedName>
</protein>
<dbReference type="InterPro" id="IPR010093">
    <property type="entry name" value="SinI_DNA-bd"/>
</dbReference>
<proteinExistence type="predicted"/>
<name>A0A540VSS9_9GAMM</name>
<evidence type="ECO:0000259" key="1">
    <source>
        <dbReference type="Pfam" id="PF12728"/>
    </source>
</evidence>
<organism evidence="2 3">
    <name type="scientific">Spiribacter salinus</name>
    <dbReference type="NCBI Taxonomy" id="1335746"/>
    <lineage>
        <taxon>Bacteria</taxon>
        <taxon>Pseudomonadati</taxon>
        <taxon>Pseudomonadota</taxon>
        <taxon>Gammaproteobacteria</taxon>
        <taxon>Chromatiales</taxon>
        <taxon>Ectothiorhodospiraceae</taxon>
        <taxon>Spiribacter</taxon>
    </lineage>
</organism>